<dbReference type="GO" id="GO:0019867">
    <property type="term" value="C:outer membrane"/>
    <property type="evidence" value="ECO:0007669"/>
    <property type="project" value="InterPro"/>
</dbReference>
<evidence type="ECO:0000256" key="2">
    <source>
        <dbReference type="SAM" id="SignalP"/>
    </source>
</evidence>
<comment type="caution">
    <text evidence="4">The sequence shown here is derived from an EMBL/GenBank/DDBJ whole genome shotgun (WGS) entry which is preliminary data.</text>
</comment>
<feature type="domain" description="Autotransporter" evidence="3">
    <location>
        <begin position="361"/>
        <end position="648"/>
    </location>
</feature>
<dbReference type="Pfam" id="PF03797">
    <property type="entry name" value="Autotransporter"/>
    <property type="match status" value="1"/>
</dbReference>
<feature type="region of interest" description="Disordered" evidence="1">
    <location>
        <begin position="193"/>
        <end position="237"/>
    </location>
</feature>
<feature type="compositionally biased region" description="Acidic residues" evidence="1">
    <location>
        <begin position="197"/>
        <end position="227"/>
    </location>
</feature>
<dbReference type="InterPro" id="IPR036709">
    <property type="entry name" value="Autotransporte_beta_dom_sf"/>
</dbReference>
<dbReference type="RefSeq" id="WP_232593727.1">
    <property type="nucleotide sequence ID" value="NZ_BSPD01000017.1"/>
</dbReference>
<dbReference type="AlphaFoldDB" id="A0AA37T3C9"/>
<keyword evidence="5" id="KW-1185">Reference proteome</keyword>
<evidence type="ECO:0000313" key="4">
    <source>
        <dbReference type="EMBL" id="GLS24736.1"/>
    </source>
</evidence>
<dbReference type="SUPFAM" id="SSF103515">
    <property type="entry name" value="Autotransporter"/>
    <property type="match status" value="1"/>
</dbReference>
<sequence>MKRKMSLLKKPFTLSTIVTSSLLFGVNHVHAFQSFFVSTDNTTGLNQVHTPGESGEVETLVIDAQSNDTFSLFITPPPVLTESDVARQDGELILPGSGECTITGQIISGDLVDEFSTTFSYTIRDSDAFAIDTQIISTSGPTYSAQGIGEFYETTEDLLLVMSTNLPRLDFDCPFSYEGNPNLPISIIGLESTVPESEPEPEPEPQPEPEPEPEPEPQPEPESEPEPETPVWNKIADTPGLNTRQFAVASAFDGGCPILLEGIETSETTVSQQEESFFNTCMALQASETLGNDLNQIAPTNLLSLADLSLNNSKASSRTLTRQVQSQRNNFGGFNMNGLALNIDGQHLPIGKLGSGASADSIASDWGTFVTGTLKVGQRESDNGDLDFDLGIDALLFGIDYRLTDSLIVGAALGYSNGGTDSNINQSEIDLESTNVSLFGSYYYGDQFYIDGIVTQGQNDYETRRQINLFDVQDIANSEFSGDDFNVAFNIGYNINIQQYRVRLFNEMNYIEVDTDAFIESVAEGSELSGIMTRMDSNTYESLVNRLGVELAMAINMDFGVITPSISLDWEKEFKDDDLSIRGLFVGDPSQTAFELSSERAEQNFANARFGLNAIFKGGFSAYAVIDTDLNRDNASNQAYSLGVRWEL</sequence>
<dbReference type="EMBL" id="BSPD01000017">
    <property type="protein sequence ID" value="GLS24736.1"/>
    <property type="molecule type" value="Genomic_DNA"/>
</dbReference>
<dbReference type="InterPro" id="IPR005546">
    <property type="entry name" value="Autotransporte_beta"/>
</dbReference>
<dbReference type="NCBIfam" id="TIGR01414">
    <property type="entry name" value="autotrans_barl"/>
    <property type="match status" value="1"/>
</dbReference>
<accession>A0AA37T3C9</accession>
<name>A0AA37T3C9_9GAMM</name>
<feature type="signal peptide" evidence="2">
    <location>
        <begin position="1"/>
        <end position="31"/>
    </location>
</feature>
<organism evidence="4 5">
    <name type="scientific">Marinibactrum halimedae</name>
    <dbReference type="NCBI Taxonomy" id="1444977"/>
    <lineage>
        <taxon>Bacteria</taxon>
        <taxon>Pseudomonadati</taxon>
        <taxon>Pseudomonadota</taxon>
        <taxon>Gammaproteobacteria</taxon>
        <taxon>Cellvibrionales</taxon>
        <taxon>Cellvibrionaceae</taxon>
        <taxon>Marinibactrum</taxon>
    </lineage>
</organism>
<evidence type="ECO:0000256" key="1">
    <source>
        <dbReference type="SAM" id="MobiDB-lite"/>
    </source>
</evidence>
<reference evidence="4 5" key="1">
    <citation type="journal article" date="2014" name="Int. J. Syst. Evol. Microbiol.">
        <title>Complete genome sequence of Corynebacterium casei LMG S-19264T (=DSM 44701T), isolated from a smear-ripened cheese.</title>
        <authorList>
            <consortium name="US DOE Joint Genome Institute (JGI-PGF)"/>
            <person name="Walter F."/>
            <person name="Albersmeier A."/>
            <person name="Kalinowski J."/>
            <person name="Ruckert C."/>
        </authorList>
    </citation>
    <scope>NUCLEOTIDE SEQUENCE [LARGE SCALE GENOMIC DNA]</scope>
    <source>
        <strain evidence="4 5">NBRC 110095</strain>
    </source>
</reference>
<dbReference type="InterPro" id="IPR006315">
    <property type="entry name" value="OM_autotransptr_brl_dom"/>
</dbReference>
<evidence type="ECO:0000259" key="3">
    <source>
        <dbReference type="PROSITE" id="PS51208"/>
    </source>
</evidence>
<dbReference type="PROSITE" id="PS51208">
    <property type="entry name" value="AUTOTRANSPORTER"/>
    <property type="match status" value="1"/>
</dbReference>
<dbReference type="SMART" id="SM00869">
    <property type="entry name" value="Autotransporter"/>
    <property type="match status" value="1"/>
</dbReference>
<protein>
    <recommendedName>
        <fullName evidence="3">Autotransporter domain-containing protein</fullName>
    </recommendedName>
</protein>
<proteinExistence type="predicted"/>
<feature type="chain" id="PRO_5041250928" description="Autotransporter domain-containing protein" evidence="2">
    <location>
        <begin position="32"/>
        <end position="648"/>
    </location>
</feature>
<keyword evidence="2" id="KW-0732">Signal</keyword>
<evidence type="ECO:0000313" key="5">
    <source>
        <dbReference type="Proteomes" id="UP001156870"/>
    </source>
</evidence>
<gene>
    <name evidence="4" type="ORF">GCM10007877_04500</name>
</gene>
<dbReference type="Gene3D" id="2.40.128.130">
    <property type="entry name" value="Autotransporter beta-domain"/>
    <property type="match status" value="1"/>
</dbReference>
<dbReference type="Proteomes" id="UP001156870">
    <property type="component" value="Unassembled WGS sequence"/>
</dbReference>